<dbReference type="AlphaFoldDB" id="A6TRS0"/>
<evidence type="ECO:0000256" key="1">
    <source>
        <dbReference type="ARBA" id="ARBA00006354"/>
    </source>
</evidence>
<dbReference type="HOGENOM" id="CLU_026145_1_1_9"/>
<evidence type="ECO:0000313" key="4">
    <source>
        <dbReference type="Proteomes" id="UP000001572"/>
    </source>
</evidence>
<dbReference type="SUPFAM" id="SSF54211">
    <property type="entry name" value="Ribosomal protein S5 domain 2-like"/>
    <property type="match status" value="1"/>
</dbReference>
<accession>A6TRS0</accession>
<dbReference type="Pfam" id="PF13335">
    <property type="entry name" value="Mg_chelatase_C"/>
    <property type="match status" value="1"/>
</dbReference>
<dbReference type="Gene3D" id="3.40.50.300">
    <property type="entry name" value="P-loop containing nucleotide triphosphate hydrolases"/>
    <property type="match status" value="1"/>
</dbReference>
<dbReference type="Pfam" id="PF13541">
    <property type="entry name" value="ChlI"/>
    <property type="match status" value="1"/>
</dbReference>
<dbReference type="PANTHER" id="PTHR32039">
    <property type="entry name" value="MAGNESIUM-CHELATASE SUBUNIT CHLI"/>
    <property type="match status" value="1"/>
</dbReference>
<dbReference type="RefSeq" id="WP_012063860.1">
    <property type="nucleotide sequence ID" value="NC_009633.1"/>
</dbReference>
<feature type="domain" description="AAA+ ATPase" evidence="2">
    <location>
        <begin position="212"/>
        <end position="396"/>
    </location>
</feature>
<dbReference type="SUPFAM" id="SSF52540">
    <property type="entry name" value="P-loop containing nucleoside triphosphate hydrolases"/>
    <property type="match status" value="1"/>
</dbReference>
<dbReference type="InterPro" id="IPR000523">
    <property type="entry name" value="Mg_chelatse_chII-like_cat_dom"/>
</dbReference>
<dbReference type="STRING" id="293826.Amet_2737"/>
<evidence type="ECO:0000313" key="3">
    <source>
        <dbReference type="EMBL" id="ABR48888.1"/>
    </source>
</evidence>
<dbReference type="InterPro" id="IPR003593">
    <property type="entry name" value="AAA+_ATPase"/>
</dbReference>
<dbReference type="Pfam" id="PF01078">
    <property type="entry name" value="Mg_chelatase"/>
    <property type="match status" value="1"/>
</dbReference>
<dbReference type="OrthoDB" id="9813147at2"/>
<reference evidence="4" key="1">
    <citation type="journal article" date="2016" name="Genome Announc.">
        <title>Complete genome sequence of Alkaliphilus metalliredigens strain QYMF, an alkaliphilic and metal-reducing bacterium isolated from borax-contaminated leachate ponds.</title>
        <authorList>
            <person name="Hwang C."/>
            <person name="Copeland A."/>
            <person name="Lucas S."/>
            <person name="Lapidus A."/>
            <person name="Barry K."/>
            <person name="Detter J.C."/>
            <person name="Glavina Del Rio T."/>
            <person name="Hammon N."/>
            <person name="Israni S."/>
            <person name="Dalin E."/>
            <person name="Tice H."/>
            <person name="Pitluck S."/>
            <person name="Chertkov O."/>
            <person name="Brettin T."/>
            <person name="Bruce D."/>
            <person name="Han C."/>
            <person name="Schmutz J."/>
            <person name="Larimer F."/>
            <person name="Land M.L."/>
            <person name="Hauser L."/>
            <person name="Kyrpides N."/>
            <person name="Mikhailova N."/>
            <person name="Ye Q."/>
            <person name="Zhou J."/>
            <person name="Richardson P."/>
            <person name="Fields M.W."/>
        </authorList>
    </citation>
    <scope>NUCLEOTIDE SEQUENCE [LARGE SCALE GENOMIC DNA]</scope>
    <source>
        <strain evidence="4">QYMF</strain>
    </source>
</reference>
<organism evidence="3 4">
    <name type="scientific">Alkaliphilus metalliredigens (strain QYMF)</name>
    <dbReference type="NCBI Taxonomy" id="293826"/>
    <lineage>
        <taxon>Bacteria</taxon>
        <taxon>Bacillati</taxon>
        <taxon>Bacillota</taxon>
        <taxon>Clostridia</taxon>
        <taxon>Peptostreptococcales</taxon>
        <taxon>Natronincolaceae</taxon>
        <taxon>Alkaliphilus</taxon>
    </lineage>
</organism>
<dbReference type="InterPro" id="IPR014721">
    <property type="entry name" value="Ribsml_uS5_D2-typ_fold_subgr"/>
</dbReference>
<dbReference type="InterPro" id="IPR027417">
    <property type="entry name" value="P-loop_NTPase"/>
</dbReference>
<comment type="similarity">
    <text evidence="1">Belongs to the Mg-chelatase subunits D/I family. ComM subfamily.</text>
</comment>
<proteinExistence type="inferred from homology"/>
<protein>
    <submittedName>
        <fullName evidence="3">Mg chelatase, subunit ChlI</fullName>
    </submittedName>
</protein>
<dbReference type="KEGG" id="amt:Amet_2737"/>
<dbReference type="InterPro" id="IPR045006">
    <property type="entry name" value="CHLI-like"/>
</dbReference>
<dbReference type="GO" id="GO:0005524">
    <property type="term" value="F:ATP binding"/>
    <property type="evidence" value="ECO:0007669"/>
    <property type="project" value="InterPro"/>
</dbReference>
<dbReference type="InterPro" id="IPR020568">
    <property type="entry name" value="Ribosomal_Su5_D2-typ_SF"/>
</dbReference>
<dbReference type="NCBIfam" id="TIGR00368">
    <property type="entry name" value="YifB family Mg chelatase-like AAA ATPase"/>
    <property type="match status" value="1"/>
</dbReference>
<dbReference type="eggNOG" id="COG0606">
    <property type="taxonomic scope" value="Bacteria"/>
</dbReference>
<gene>
    <name evidence="3" type="ordered locus">Amet_2737</name>
</gene>
<dbReference type="Gene3D" id="3.30.230.10">
    <property type="match status" value="1"/>
</dbReference>
<dbReference type="SMART" id="SM00382">
    <property type="entry name" value="AAA"/>
    <property type="match status" value="1"/>
</dbReference>
<dbReference type="InterPro" id="IPR004482">
    <property type="entry name" value="Mg_chelat-rel"/>
</dbReference>
<dbReference type="Proteomes" id="UP000001572">
    <property type="component" value="Chromosome"/>
</dbReference>
<dbReference type="PANTHER" id="PTHR32039:SF7">
    <property type="entry name" value="COMPETENCE PROTEIN COMM"/>
    <property type="match status" value="1"/>
</dbReference>
<evidence type="ECO:0000259" key="2">
    <source>
        <dbReference type="SMART" id="SM00382"/>
    </source>
</evidence>
<dbReference type="EMBL" id="CP000724">
    <property type="protein sequence ID" value="ABR48888.1"/>
    <property type="molecule type" value="Genomic_DNA"/>
</dbReference>
<sequence>MLAKIKTCGVYGLHVSEIEAEVDISNGLPAINIVGLGDMAIRESKERVRAAIKNSGASFPMKRITINLAPADTKKEGTHFDLPIALGILAASEQIKMDMIFDFCVLGELSLDGKVNKVNGVLPMLLGMFNKGYRKIILPKENVKEARLVEEMEIYGVSHLQEVIQWLNNEETVVPVTGHHFENEKFTQYDHDIRYLKGQDNLKRALEIAAAGGHNLLMVGPPGAGKTMAARSLSSIMPQMTFEEALEVTKIHSVAGILDSEKGLVNRRPFRSPHHTISVTALTGGGRIPKPGEVSLCHYGVLFLDELPEFSKGALEVLRQPLEDRVISISRAHSSCTYPADFMLVVAMNPCPCGYYGSEGQQSCTCGAHQINRYLNKISGPLLDRIDLMIEVRAVSYGDLKDNDKSEESSKCVGKRVQIARELQQHRYKQEKVLFNAQLNTIGINKYCVLEKEAEELLKMAFDKMKLSVRSHNRVIKVSRTIADLDKSEIISKNHLAEALQYRNLNHFSRR</sequence>
<dbReference type="InterPro" id="IPR025158">
    <property type="entry name" value="Mg_chelat-rel_C"/>
</dbReference>
<name>A6TRS0_ALKMQ</name>
<keyword evidence="4" id="KW-1185">Reference proteome</keyword>